<dbReference type="AlphaFoldDB" id="B3T8X7"/>
<dbReference type="EMBL" id="EU016642">
    <property type="protein sequence ID" value="ABZ09036.1"/>
    <property type="molecule type" value="Genomic_DNA"/>
</dbReference>
<name>B3T8X7_9ARCH</name>
<organism evidence="1">
    <name type="scientific">uncultured marine crenarchaeote HF4000_APKG6C9</name>
    <dbReference type="NCBI Taxonomy" id="455595"/>
    <lineage>
        <taxon>Archaea</taxon>
        <taxon>Nitrososphaerota</taxon>
        <taxon>Nitrososphaeria</taxon>
        <taxon>Nitrosopumilales</taxon>
        <taxon>environmental samples</taxon>
    </lineage>
</organism>
<sequence>MTHLSYQIIFPYNRLNLNMCVFPLIYYKQDKNLFSHFPSRNPVVFYVLSI</sequence>
<gene>
    <name evidence="1" type="ORF">ALOHA_HF4000APKG6C9ctg1g33</name>
</gene>
<accession>B3T8X7</accession>
<reference evidence="1" key="1">
    <citation type="journal article" date="2008" name="ISME J.">
        <title>Genomic patterns of recombination, clonal divergence and environment in marine microbial populations.</title>
        <authorList>
            <person name="Konstantinidis K.T."/>
            <person name="Delong E.F."/>
        </authorList>
    </citation>
    <scope>NUCLEOTIDE SEQUENCE</scope>
</reference>
<protein>
    <submittedName>
        <fullName evidence="1">Uncharacterized protein</fullName>
    </submittedName>
</protein>
<proteinExistence type="predicted"/>
<evidence type="ECO:0000313" key="1">
    <source>
        <dbReference type="EMBL" id="ABZ09036.1"/>
    </source>
</evidence>